<evidence type="ECO:0000313" key="1">
    <source>
        <dbReference type="EMBL" id="SCV71303.1"/>
    </source>
</evidence>
<name>A0A238FH23_9BASI</name>
<keyword evidence="2" id="KW-1185">Reference proteome</keyword>
<organism evidence="1 2">
    <name type="scientific">Microbotryum intermedium</name>
    <dbReference type="NCBI Taxonomy" id="269621"/>
    <lineage>
        <taxon>Eukaryota</taxon>
        <taxon>Fungi</taxon>
        <taxon>Dikarya</taxon>
        <taxon>Basidiomycota</taxon>
        <taxon>Pucciniomycotina</taxon>
        <taxon>Microbotryomycetes</taxon>
        <taxon>Microbotryales</taxon>
        <taxon>Microbotryaceae</taxon>
        <taxon>Microbotryum</taxon>
    </lineage>
</organism>
<dbReference type="EMBL" id="FMSP01000007">
    <property type="protein sequence ID" value="SCV71303.1"/>
    <property type="molecule type" value="Genomic_DNA"/>
</dbReference>
<gene>
    <name evidence="1" type="ORF">BQ2448_2891</name>
</gene>
<dbReference type="AlphaFoldDB" id="A0A238FH23"/>
<proteinExistence type="predicted"/>
<dbReference type="Proteomes" id="UP000198372">
    <property type="component" value="Unassembled WGS sequence"/>
</dbReference>
<reference evidence="2" key="1">
    <citation type="submission" date="2016-09" db="EMBL/GenBank/DDBJ databases">
        <authorList>
            <person name="Jeantristanb JTB J.-T."/>
            <person name="Ricardo R."/>
        </authorList>
    </citation>
    <scope>NUCLEOTIDE SEQUENCE [LARGE SCALE GENOMIC DNA]</scope>
</reference>
<sequence>MVPSLDEITKWAAIANEILTPTPASTLSTCTATFGAISKAPGSTACSRAPESIDRIKVVVIHV</sequence>
<evidence type="ECO:0000313" key="2">
    <source>
        <dbReference type="Proteomes" id="UP000198372"/>
    </source>
</evidence>
<accession>A0A238FH23</accession>
<protein>
    <submittedName>
        <fullName evidence="1">BQ2448_2891 protein</fullName>
    </submittedName>
</protein>